<dbReference type="GeneID" id="87945538"/>
<evidence type="ECO:0000256" key="2">
    <source>
        <dbReference type="RuleBase" id="RU003494"/>
    </source>
</evidence>
<dbReference type="InterPro" id="IPR040079">
    <property type="entry name" value="Glutathione_S-Trfase"/>
</dbReference>
<dbReference type="EMBL" id="CP137309">
    <property type="protein sequence ID" value="WQF84021.1"/>
    <property type="molecule type" value="Genomic_DNA"/>
</dbReference>
<dbReference type="SFLD" id="SFLDG00358">
    <property type="entry name" value="Main_(cytGST)"/>
    <property type="match status" value="1"/>
</dbReference>
<protein>
    <submittedName>
        <fullName evidence="5">Glutathione S-transferase, Thioredoxin-like superfamily, glutathione transferase family</fullName>
    </submittedName>
</protein>
<dbReference type="Gene3D" id="3.40.30.10">
    <property type="entry name" value="Glutaredoxin"/>
    <property type="match status" value="1"/>
</dbReference>
<evidence type="ECO:0000259" key="4">
    <source>
        <dbReference type="PROSITE" id="PS50405"/>
    </source>
</evidence>
<dbReference type="Pfam" id="PF02798">
    <property type="entry name" value="GST_N"/>
    <property type="match status" value="1"/>
</dbReference>
<evidence type="ECO:0000256" key="1">
    <source>
        <dbReference type="ARBA" id="ARBA00007409"/>
    </source>
</evidence>
<dbReference type="Pfam" id="PF00043">
    <property type="entry name" value="GST_C"/>
    <property type="match status" value="1"/>
</dbReference>
<dbReference type="PROSITE" id="PS50405">
    <property type="entry name" value="GST_CTER"/>
    <property type="match status" value="1"/>
</dbReference>
<dbReference type="InterPro" id="IPR036249">
    <property type="entry name" value="Thioredoxin-like_sf"/>
</dbReference>
<gene>
    <name evidence="5" type="ORF">CDEST_09035</name>
</gene>
<sequence>MLPKMSSGDMKTSASDLNYPASFTDLNPNGRVPVIEDPNRDLVLWESGAVLMYLVQEYDKNHTLTYAEGNEVHHINQWLYFQTSGQGPYYGQAAWFKVLHPERVQSAIDRYVNEIRRVLGVLDGALEGREWLVGDKMTFADMAFVPYNSILFFCF</sequence>
<name>A0AAX4IKL7_9PEZI</name>
<feature type="domain" description="GST C-terminal" evidence="4">
    <location>
        <begin position="68"/>
        <end position="155"/>
    </location>
</feature>
<accession>A0AAX4IKL7</accession>
<dbReference type="InterPro" id="IPR036282">
    <property type="entry name" value="Glutathione-S-Trfase_C_sf"/>
</dbReference>
<dbReference type="InterPro" id="IPR010987">
    <property type="entry name" value="Glutathione-S-Trfase_C-like"/>
</dbReference>
<organism evidence="5 6">
    <name type="scientific">Colletotrichum destructivum</name>
    <dbReference type="NCBI Taxonomy" id="34406"/>
    <lineage>
        <taxon>Eukaryota</taxon>
        <taxon>Fungi</taxon>
        <taxon>Dikarya</taxon>
        <taxon>Ascomycota</taxon>
        <taxon>Pezizomycotina</taxon>
        <taxon>Sordariomycetes</taxon>
        <taxon>Hypocreomycetidae</taxon>
        <taxon>Glomerellales</taxon>
        <taxon>Glomerellaceae</taxon>
        <taxon>Colletotrichum</taxon>
        <taxon>Colletotrichum destructivum species complex</taxon>
    </lineage>
</organism>
<reference evidence="6" key="1">
    <citation type="journal article" date="2023" name="bioRxiv">
        <title>Complete genome of the Medicago anthracnose fungus, Colletotrichum destructivum, reveals a mini-chromosome-like region within a core chromosome.</title>
        <authorList>
            <person name="Lapalu N."/>
            <person name="Simon A."/>
            <person name="Lu A."/>
            <person name="Plaumann P.-L."/>
            <person name="Amselem J."/>
            <person name="Pigne S."/>
            <person name="Auger A."/>
            <person name="Koch C."/>
            <person name="Dallery J.-F."/>
            <person name="O'Connell R.J."/>
        </authorList>
    </citation>
    <scope>NUCLEOTIDE SEQUENCE [LARGE SCALE GENOMIC DNA]</scope>
    <source>
        <strain evidence="6">CBS 520.97</strain>
    </source>
</reference>
<dbReference type="AlphaFoldDB" id="A0AAX4IKL7"/>
<dbReference type="KEGG" id="cdet:87945538"/>
<dbReference type="Gene3D" id="1.20.1050.10">
    <property type="match status" value="1"/>
</dbReference>
<dbReference type="InterPro" id="IPR004045">
    <property type="entry name" value="Glutathione_S-Trfase_N"/>
</dbReference>
<keyword evidence="6" id="KW-1185">Reference proteome</keyword>
<comment type="similarity">
    <text evidence="1 2">Belongs to the GST superfamily.</text>
</comment>
<dbReference type="PROSITE" id="PS50404">
    <property type="entry name" value="GST_NTER"/>
    <property type="match status" value="1"/>
</dbReference>
<dbReference type="PANTHER" id="PTHR44051">
    <property type="entry name" value="GLUTATHIONE S-TRANSFERASE-RELATED"/>
    <property type="match status" value="1"/>
</dbReference>
<dbReference type="SUPFAM" id="SSF47616">
    <property type="entry name" value="GST C-terminal domain-like"/>
    <property type="match status" value="1"/>
</dbReference>
<feature type="domain" description="GST N-terminal" evidence="3">
    <location>
        <begin position="1"/>
        <end position="62"/>
    </location>
</feature>
<dbReference type="SUPFAM" id="SSF52833">
    <property type="entry name" value="Thioredoxin-like"/>
    <property type="match status" value="1"/>
</dbReference>
<dbReference type="PANTHER" id="PTHR44051:SF3">
    <property type="entry name" value="TRANSCRIPTIONAL REGULATOR URE2"/>
    <property type="match status" value="1"/>
</dbReference>
<dbReference type="InterPro" id="IPR004046">
    <property type="entry name" value="GST_C"/>
</dbReference>
<evidence type="ECO:0000313" key="5">
    <source>
        <dbReference type="EMBL" id="WQF84021.1"/>
    </source>
</evidence>
<dbReference type="RefSeq" id="XP_062781245.1">
    <property type="nucleotide sequence ID" value="XM_062925194.1"/>
</dbReference>
<dbReference type="Proteomes" id="UP001322277">
    <property type="component" value="Chromosome 5"/>
</dbReference>
<dbReference type="SFLD" id="SFLDS00019">
    <property type="entry name" value="Glutathione_Transferase_(cytos"/>
    <property type="match status" value="1"/>
</dbReference>
<proteinExistence type="inferred from homology"/>
<evidence type="ECO:0000259" key="3">
    <source>
        <dbReference type="PROSITE" id="PS50404"/>
    </source>
</evidence>
<evidence type="ECO:0000313" key="6">
    <source>
        <dbReference type="Proteomes" id="UP001322277"/>
    </source>
</evidence>